<accession>A0A4U5NG48</accession>
<reference evidence="2 3" key="1">
    <citation type="journal article" date="2015" name="Genome Biol.">
        <title>Comparative genomics of Steinernema reveals deeply conserved gene regulatory networks.</title>
        <authorList>
            <person name="Dillman A.R."/>
            <person name="Macchietto M."/>
            <person name="Porter C.F."/>
            <person name="Rogers A."/>
            <person name="Williams B."/>
            <person name="Antoshechkin I."/>
            <person name="Lee M.M."/>
            <person name="Goodwin Z."/>
            <person name="Lu X."/>
            <person name="Lewis E.E."/>
            <person name="Goodrich-Blair H."/>
            <person name="Stock S.P."/>
            <person name="Adams B.J."/>
            <person name="Sternberg P.W."/>
            <person name="Mortazavi A."/>
        </authorList>
    </citation>
    <scope>NUCLEOTIDE SEQUENCE [LARGE SCALE GENOMIC DNA]</scope>
    <source>
        <strain evidence="2 3">ALL</strain>
    </source>
</reference>
<gene>
    <name evidence="2" type="ORF">L596_015489</name>
</gene>
<evidence type="ECO:0000313" key="2">
    <source>
        <dbReference type="EMBL" id="TKR81650.1"/>
    </source>
</evidence>
<feature type="compositionally biased region" description="Basic residues" evidence="1">
    <location>
        <begin position="71"/>
        <end position="82"/>
    </location>
</feature>
<name>A0A4U5NG48_STECR</name>
<protein>
    <submittedName>
        <fullName evidence="2">Uncharacterized protein</fullName>
    </submittedName>
</protein>
<comment type="caution">
    <text evidence="2">The sequence shown here is derived from an EMBL/GenBank/DDBJ whole genome shotgun (WGS) entry which is preliminary data.</text>
</comment>
<dbReference type="EMBL" id="AZBU02000004">
    <property type="protein sequence ID" value="TKR81650.1"/>
    <property type="molecule type" value="Genomic_DNA"/>
</dbReference>
<reference evidence="2 3" key="2">
    <citation type="journal article" date="2019" name="G3 (Bethesda)">
        <title>Hybrid Assembly of the Genome of the Entomopathogenic Nematode Steinernema carpocapsae Identifies the X-Chromosome.</title>
        <authorList>
            <person name="Serra L."/>
            <person name="Macchietto M."/>
            <person name="Macias-Munoz A."/>
            <person name="McGill C.J."/>
            <person name="Rodriguez I.M."/>
            <person name="Rodriguez B."/>
            <person name="Murad R."/>
            <person name="Mortazavi A."/>
        </authorList>
    </citation>
    <scope>NUCLEOTIDE SEQUENCE [LARGE SCALE GENOMIC DNA]</scope>
    <source>
        <strain evidence="2 3">ALL</strain>
    </source>
</reference>
<proteinExistence type="predicted"/>
<feature type="region of interest" description="Disordered" evidence="1">
    <location>
        <begin position="44"/>
        <end position="82"/>
    </location>
</feature>
<evidence type="ECO:0000313" key="3">
    <source>
        <dbReference type="Proteomes" id="UP000298663"/>
    </source>
</evidence>
<dbReference type="AlphaFoldDB" id="A0A4U5NG48"/>
<organism evidence="2 3">
    <name type="scientific">Steinernema carpocapsae</name>
    <name type="common">Entomopathogenic nematode</name>
    <dbReference type="NCBI Taxonomy" id="34508"/>
    <lineage>
        <taxon>Eukaryota</taxon>
        <taxon>Metazoa</taxon>
        <taxon>Ecdysozoa</taxon>
        <taxon>Nematoda</taxon>
        <taxon>Chromadorea</taxon>
        <taxon>Rhabditida</taxon>
        <taxon>Tylenchina</taxon>
        <taxon>Panagrolaimomorpha</taxon>
        <taxon>Strongyloidoidea</taxon>
        <taxon>Steinernematidae</taxon>
        <taxon>Steinernema</taxon>
    </lineage>
</organism>
<keyword evidence="3" id="KW-1185">Reference proteome</keyword>
<sequence>MVLSTAASASNDDRVGRREPVVLQKQGVRHVLFCGQSGSRLALEHRRRSRPVRPLPLRQRRLHQGWNPSGHRNHFQRNPRHL</sequence>
<dbReference type="Proteomes" id="UP000298663">
    <property type="component" value="Unassembled WGS sequence"/>
</dbReference>
<evidence type="ECO:0000256" key="1">
    <source>
        <dbReference type="SAM" id="MobiDB-lite"/>
    </source>
</evidence>